<protein>
    <submittedName>
        <fullName evidence="3">12492_t:CDS:1</fullName>
    </submittedName>
</protein>
<sequence length="449" mass="50792">MESQKETDLNSKPKVKVESDTDNISKLNDIDNILPKTKITLSTKNPSPMSAREKLTKYIDDTKDHVYIVTHHIVHHRVEIPNVVVPRNPAVTTLPSRLTFRQKIKHQIRRALERLFSRFRQFEDIVEEKIHSASGAITDDVKDSVDQTEEKFSDAVHSATDKMASQYEILKDDVVNAFEKIKDIIERVGNIANAIENTLTSRFTPSEDTSYTSHRLPNNDQPTTSHQIDNFASNGKGFNEKEQTVNYSIDTSALYCAIFVLYFLYLRINLWQQRRRTAVFVGDGSIEMLKSMQNQVGTPSVISESDDMSIPNGQSTQQRMNSISGNQATTSKSNQHRSFYQAPSPCEYEMLMRLCEACNFYTITVPVGVLLLSILEINGLPNTILHVLYIILGYSALLYIHGGLFGHSQEFVLGRKEVAQQIGWIALAVASFSCGWLALSSFWIYKGEI</sequence>
<accession>A0A9N8V1H0</accession>
<feature type="compositionally biased region" description="Polar residues" evidence="1">
    <location>
        <begin position="311"/>
        <end position="337"/>
    </location>
</feature>
<evidence type="ECO:0000256" key="1">
    <source>
        <dbReference type="SAM" id="MobiDB-lite"/>
    </source>
</evidence>
<proteinExistence type="predicted"/>
<dbReference type="OrthoDB" id="2443466at2759"/>
<keyword evidence="2" id="KW-0812">Transmembrane</keyword>
<dbReference type="AlphaFoldDB" id="A0A9N8V1H0"/>
<feature type="compositionally biased region" description="Polar residues" evidence="1">
    <location>
        <begin position="203"/>
        <end position="233"/>
    </location>
</feature>
<evidence type="ECO:0000313" key="3">
    <source>
        <dbReference type="EMBL" id="CAG8433803.1"/>
    </source>
</evidence>
<keyword evidence="2" id="KW-0472">Membrane</keyword>
<feature type="region of interest" description="Disordered" evidence="1">
    <location>
        <begin position="301"/>
        <end position="337"/>
    </location>
</feature>
<evidence type="ECO:0000313" key="4">
    <source>
        <dbReference type="Proteomes" id="UP000789831"/>
    </source>
</evidence>
<organism evidence="3 4">
    <name type="scientific">Ambispora gerdemannii</name>
    <dbReference type="NCBI Taxonomy" id="144530"/>
    <lineage>
        <taxon>Eukaryota</taxon>
        <taxon>Fungi</taxon>
        <taxon>Fungi incertae sedis</taxon>
        <taxon>Mucoromycota</taxon>
        <taxon>Glomeromycotina</taxon>
        <taxon>Glomeromycetes</taxon>
        <taxon>Archaeosporales</taxon>
        <taxon>Ambisporaceae</taxon>
        <taxon>Ambispora</taxon>
    </lineage>
</organism>
<dbReference type="PANTHER" id="PTHR35814">
    <property type="match status" value="1"/>
</dbReference>
<evidence type="ECO:0000256" key="2">
    <source>
        <dbReference type="SAM" id="Phobius"/>
    </source>
</evidence>
<name>A0A9N8V1H0_9GLOM</name>
<feature type="region of interest" description="Disordered" evidence="1">
    <location>
        <begin position="1"/>
        <end position="20"/>
    </location>
</feature>
<comment type="caution">
    <text evidence="3">The sequence shown here is derived from an EMBL/GenBank/DDBJ whole genome shotgun (WGS) entry which is preliminary data.</text>
</comment>
<feature type="region of interest" description="Disordered" evidence="1">
    <location>
        <begin position="203"/>
        <end position="235"/>
    </location>
</feature>
<dbReference type="Proteomes" id="UP000789831">
    <property type="component" value="Unassembled WGS sequence"/>
</dbReference>
<gene>
    <name evidence="3" type="ORF">AGERDE_LOCUS236</name>
</gene>
<dbReference type="EMBL" id="CAJVPL010000011">
    <property type="protein sequence ID" value="CAG8433803.1"/>
    <property type="molecule type" value="Genomic_DNA"/>
</dbReference>
<reference evidence="3" key="1">
    <citation type="submission" date="2021-06" db="EMBL/GenBank/DDBJ databases">
        <authorList>
            <person name="Kallberg Y."/>
            <person name="Tangrot J."/>
            <person name="Rosling A."/>
        </authorList>
    </citation>
    <scope>NUCLEOTIDE SEQUENCE</scope>
    <source>
        <strain evidence="3">MT106</strain>
    </source>
</reference>
<feature type="transmembrane region" description="Helical" evidence="2">
    <location>
        <begin position="422"/>
        <end position="445"/>
    </location>
</feature>
<feature type="transmembrane region" description="Helical" evidence="2">
    <location>
        <begin position="383"/>
        <end position="401"/>
    </location>
</feature>
<feature type="transmembrane region" description="Helical" evidence="2">
    <location>
        <begin position="247"/>
        <end position="266"/>
    </location>
</feature>
<dbReference type="Gene3D" id="1.20.120.20">
    <property type="entry name" value="Apolipoprotein"/>
    <property type="match status" value="1"/>
</dbReference>
<keyword evidence="2" id="KW-1133">Transmembrane helix</keyword>
<dbReference type="PANTHER" id="PTHR35814:SF1">
    <property type="entry name" value="GLUTATHIONE S-TRANSFERASE-RELATED"/>
    <property type="match status" value="1"/>
</dbReference>
<keyword evidence="4" id="KW-1185">Reference proteome</keyword>
<feature type="transmembrane region" description="Helical" evidence="2">
    <location>
        <begin position="358"/>
        <end position="377"/>
    </location>
</feature>
<feature type="compositionally biased region" description="Basic and acidic residues" evidence="1">
    <location>
        <begin position="1"/>
        <end position="19"/>
    </location>
</feature>